<evidence type="ECO:0000313" key="8">
    <source>
        <dbReference type="EMBL" id="GFO18540.1"/>
    </source>
</evidence>
<dbReference type="AlphaFoldDB" id="A0AAV4BHG5"/>
<dbReference type="Gene3D" id="3.30.70.330">
    <property type="match status" value="1"/>
</dbReference>
<dbReference type="InterPro" id="IPR000504">
    <property type="entry name" value="RRM_dom"/>
</dbReference>
<evidence type="ECO:0000313" key="9">
    <source>
        <dbReference type="Proteomes" id="UP000735302"/>
    </source>
</evidence>
<evidence type="ECO:0000256" key="3">
    <source>
        <dbReference type="PROSITE-ProRule" id="PRU00176"/>
    </source>
</evidence>
<feature type="domain" description="NTF2" evidence="7">
    <location>
        <begin position="73"/>
        <end position="193"/>
    </location>
</feature>
<feature type="region of interest" description="Disordered" evidence="4">
    <location>
        <begin position="200"/>
        <end position="431"/>
    </location>
</feature>
<dbReference type="GO" id="GO:0003729">
    <property type="term" value="F:mRNA binding"/>
    <property type="evidence" value="ECO:0007669"/>
    <property type="project" value="TreeGrafter"/>
</dbReference>
<dbReference type="PROSITE" id="PS50102">
    <property type="entry name" value="RRM"/>
    <property type="match status" value="1"/>
</dbReference>
<dbReference type="EMBL" id="BLXT01004960">
    <property type="protein sequence ID" value="GFO18540.1"/>
    <property type="molecule type" value="Genomic_DNA"/>
</dbReference>
<dbReference type="Pfam" id="PF00076">
    <property type="entry name" value="RRM_1"/>
    <property type="match status" value="1"/>
</dbReference>
<sequence>MPSFRPTCTWLFFGTKSIAAMLWLVAVREEEFAEVSHGNPICVPIPCVRDTAFEEKNFLLLTMVMETPGPQDVGREFVRQYYTMLHEAPLQLHRFYSNNSAFVHGGVEKAGNEQPPVIGQEAIHKKIVSLNFNDCHAKIRQVDAQATVGDSVVVQVTGELSNSGEPMRRFMQTFVLVPQTPKKFYVHNDIFRYQDEVFHDEDGEVEESDRFVTDPREEQENGTVPEPVPVSPDVSTYYDQVPLSNGTSHVDVEPIKAPEASPALVPSPPQPAKPEPEAVVTPVPVPEEPAPASASLGSQEPEPAASPAVEPTPPVEFNEPPPENKPVTWAALASKNTSGGAAPPVSSYPVQGLGHISKPPPMRSDGPKISANPSQAPQGQRAPRAPRERFADRDRNMMNRGDGDADVDNINGRRSNSVGGGGMGGSKYPDSQQVFVGNLPTNVSEAELKTFFEHYGKVEELRINTKSAGKVPNFGFVVFESPETVTDILKIEEILFNGKHRLNVEEKKPRNSDSRGGGRGGMSRGGMGGGPGMGRSGGPYNDRGGPGRAGSMKGGFNNRQDMRGSPNLGPRGGMGQQGRR</sequence>
<dbReference type="InterPro" id="IPR039539">
    <property type="entry name" value="Ras_GTPase_bind_prot"/>
</dbReference>
<protein>
    <submittedName>
        <fullName evidence="8">Ras GTPase-activating protein-binding protein 2</fullName>
    </submittedName>
</protein>
<dbReference type="Gene3D" id="3.10.450.50">
    <property type="match status" value="1"/>
</dbReference>
<dbReference type="SUPFAM" id="SSF54928">
    <property type="entry name" value="RNA-binding domain, RBD"/>
    <property type="match status" value="1"/>
</dbReference>
<dbReference type="CDD" id="cd00780">
    <property type="entry name" value="NTF2"/>
    <property type="match status" value="1"/>
</dbReference>
<dbReference type="SMART" id="SM00360">
    <property type="entry name" value="RRM"/>
    <property type="match status" value="1"/>
</dbReference>
<feature type="signal peptide" evidence="5">
    <location>
        <begin position="1"/>
        <end position="20"/>
    </location>
</feature>
<reference evidence="8 9" key="1">
    <citation type="journal article" date="2021" name="Elife">
        <title>Chloroplast acquisition without the gene transfer in kleptoplastic sea slugs, Plakobranchus ocellatus.</title>
        <authorList>
            <person name="Maeda T."/>
            <person name="Takahashi S."/>
            <person name="Yoshida T."/>
            <person name="Shimamura S."/>
            <person name="Takaki Y."/>
            <person name="Nagai Y."/>
            <person name="Toyoda A."/>
            <person name="Suzuki Y."/>
            <person name="Arimoto A."/>
            <person name="Ishii H."/>
            <person name="Satoh N."/>
            <person name="Nishiyama T."/>
            <person name="Hasebe M."/>
            <person name="Maruyama T."/>
            <person name="Minagawa J."/>
            <person name="Obokata J."/>
            <person name="Shigenobu S."/>
        </authorList>
    </citation>
    <scope>NUCLEOTIDE SEQUENCE [LARGE SCALE GENOMIC DNA]</scope>
</reference>
<name>A0AAV4BHG5_9GAST</name>
<dbReference type="InterPro" id="IPR012677">
    <property type="entry name" value="Nucleotide-bd_a/b_plait_sf"/>
</dbReference>
<evidence type="ECO:0000256" key="4">
    <source>
        <dbReference type="SAM" id="MobiDB-lite"/>
    </source>
</evidence>
<dbReference type="FunFam" id="3.10.450.50:FF:000010">
    <property type="entry name" value="Ras GTPase-activating protein-binding protein"/>
    <property type="match status" value="1"/>
</dbReference>
<feature type="chain" id="PRO_5043360363" evidence="5">
    <location>
        <begin position="21"/>
        <end position="580"/>
    </location>
</feature>
<dbReference type="InterPro" id="IPR018222">
    <property type="entry name" value="Nuclear_transport_factor_2_euk"/>
</dbReference>
<feature type="domain" description="RRM" evidence="6">
    <location>
        <begin position="432"/>
        <end position="509"/>
    </location>
</feature>
<dbReference type="InterPro" id="IPR002075">
    <property type="entry name" value="NTF2_dom"/>
</dbReference>
<accession>A0AAV4BHG5</accession>
<feature type="compositionally biased region" description="Pro residues" evidence="4">
    <location>
        <begin position="310"/>
        <end position="324"/>
    </location>
</feature>
<dbReference type="PROSITE" id="PS50177">
    <property type="entry name" value="NTF2_DOMAIN"/>
    <property type="match status" value="1"/>
</dbReference>
<comment type="caution">
    <text evidence="8">The sequence shown here is derived from an EMBL/GenBank/DDBJ whole genome shotgun (WGS) entry which is preliminary data.</text>
</comment>
<gene>
    <name evidence="8" type="ORF">PoB_004504500</name>
</gene>
<organism evidence="8 9">
    <name type="scientific">Plakobranchus ocellatus</name>
    <dbReference type="NCBI Taxonomy" id="259542"/>
    <lineage>
        <taxon>Eukaryota</taxon>
        <taxon>Metazoa</taxon>
        <taxon>Spiralia</taxon>
        <taxon>Lophotrochozoa</taxon>
        <taxon>Mollusca</taxon>
        <taxon>Gastropoda</taxon>
        <taxon>Heterobranchia</taxon>
        <taxon>Euthyneura</taxon>
        <taxon>Panpulmonata</taxon>
        <taxon>Sacoglossa</taxon>
        <taxon>Placobranchoidea</taxon>
        <taxon>Plakobranchidae</taxon>
        <taxon>Plakobranchus</taxon>
    </lineage>
</organism>
<proteinExistence type="predicted"/>
<dbReference type="GO" id="GO:0005829">
    <property type="term" value="C:cytosol"/>
    <property type="evidence" value="ECO:0007669"/>
    <property type="project" value="TreeGrafter"/>
</dbReference>
<feature type="compositionally biased region" description="Gly residues" evidence="4">
    <location>
        <begin position="570"/>
        <end position="580"/>
    </location>
</feature>
<evidence type="ECO:0000256" key="1">
    <source>
        <dbReference type="ARBA" id="ARBA00004210"/>
    </source>
</evidence>
<keyword evidence="2 3" id="KW-0694">RNA-binding</keyword>
<feature type="compositionally biased region" description="Basic and acidic residues" evidence="4">
    <location>
        <begin position="385"/>
        <end position="403"/>
    </location>
</feature>
<evidence type="ECO:0000256" key="5">
    <source>
        <dbReference type="SAM" id="SignalP"/>
    </source>
</evidence>
<keyword evidence="5" id="KW-0732">Signal</keyword>
<feature type="compositionally biased region" description="Basic and acidic residues" evidence="4">
    <location>
        <begin position="208"/>
        <end position="219"/>
    </location>
</feature>
<dbReference type="SUPFAM" id="SSF54427">
    <property type="entry name" value="NTF2-like"/>
    <property type="match status" value="1"/>
</dbReference>
<comment type="subcellular location">
    <subcellularLocation>
        <location evidence="1">Cytoplasm</location>
        <location evidence="1">Stress granule</location>
    </subcellularLocation>
</comment>
<dbReference type="GO" id="GO:1990904">
    <property type="term" value="C:ribonucleoprotein complex"/>
    <property type="evidence" value="ECO:0007669"/>
    <property type="project" value="TreeGrafter"/>
</dbReference>
<feature type="compositionally biased region" description="Low complexity" evidence="4">
    <location>
        <begin position="300"/>
        <end position="309"/>
    </location>
</feature>
<dbReference type="InterPro" id="IPR035979">
    <property type="entry name" value="RBD_domain_sf"/>
</dbReference>
<keyword evidence="9" id="KW-1185">Reference proteome</keyword>
<dbReference type="Pfam" id="PF02136">
    <property type="entry name" value="NTF2"/>
    <property type="match status" value="1"/>
</dbReference>
<dbReference type="GO" id="GO:0010494">
    <property type="term" value="C:cytoplasmic stress granule"/>
    <property type="evidence" value="ECO:0007669"/>
    <property type="project" value="UniProtKB-SubCell"/>
</dbReference>
<dbReference type="PANTHER" id="PTHR10693:SF20">
    <property type="entry name" value="AT27578P"/>
    <property type="match status" value="1"/>
</dbReference>
<feature type="compositionally biased region" description="Gly residues" evidence="4">
    <location>
        <begin position="515"/>
        <end position="537"/>
    </location>
</feature>
<feature type="region of interest" description="Disordered" evidence="4">
    <location>
        <begin position="505"/>
        <end position="580"/>
    </location>
</feature>
<dbReference type="InterPro" id="IPR032710">
    <property type="entry name" value="NTF2-like_dom_sf"/>
</dbReference>
<dbReference type="Proteomes" id="UP000735302">
    <property type="component" value="Unassembled WGS sequence"/>
</dbReference>
<dbReference type="PANTHER" id="PTHR10693">
    <property type="entry name" value="RAS GTPASE-ACTIVATING PROTEIN-BINDING PROTEIN"/>
    <property type="match status" value="1"/>
</dbReference>
<evidence type="ECO:0000259" key="6">
    <source>
        <dbReference type="PROSITE" id="PS50102"/>
    </source>
</evidence>
<evidence type="ECO:0000256" key="2">
    <source>
        <dbReference type="ARBA" id="ARBA00022884"/>
    </source>
</evidence>
<evidence type="ECO:0000259" key="7">
    <source>
        <dbReference type="PROSITE" id="PS50177"/>
    </source>
</evidence>